<accession>A0A6M3KDE6</accession>
<evidence type="ECO:0000313" key="1">
    <source>
        <dbReference type="EMBL" id="QJA79910.1"/>
    </source>
</evidence>
<protein>
    <submittedName>
        <fullName evidence="1">Uncharacterized protein</fullName>
    </submittedName>
</protein>
<sequence>MPKCIHDGCTQEKYIREVRHTGEPARIKRLPNGKYVRIGGKLVLTKSTLQSIFVRSKFCYYHDKVDRKLIKRVIP</sequence>
<name>A0A6M3KDE6_9ZZZZ</name>
<gene>
    <name evidence="1" type="ORF">MM415A00821_0032</name>
</gene>
<dbReference type="EMBL" id="MT142398">
    <property type="protein sequence ID" value="QJA79910.1"/>
    <property type="molecule type" value="Genomic_DNA"/>
</dbReference>
<proteinExistence type="predicted"/>
<dbReference type="AlphaFoldDB" id="A0A6M3KDE6"/>
<organism evidence="1">
    <name type="scientific">viral metagenome</name>
    <dbReference type="NCBI Taxonomy" id="1070528"/>
    <lineage>
        <taxon>unclassified sequences</taxon>
        <taxon>metagenomes</taxon>
        <taxon>organismal metagenomes</taxon>
    </lineage>
</organism>
<reference evidence="1" key="1">
    <citation type="submission" date="2020-03" db="EMBL/GenBank/DDBJ databases">
        <title>The deep terrestrial virosphere.</title>
        <authorList>
            <person name="Holmfeldt K."/>
            <person name="Nilsson E."/>
            <person name="Simone D."/>
            <person name="Lopez-Fernandez M."/>
            <person name="Wu X."/>
            <person name="de Brujin I."/>
            <person name="Lundin D."/>
            <person name="Andersson A."/>
            <person name="Bertilsson S."/>
            <person name="Dopson M."/>
        </authorList>
    </citation>
    <scope>NUCLEOTIDE SEQUENCE</scope>
    <source>
        <strain evidence="1">MM415A00821</strain>
    </source>
</reference>